<keyword evidence="1" id="KW-0808">Transferase</keyword>
<dbReference type="OrthoDB" id="616263at2759"/>
<keyword evidence="2" id="KW-1185">Reference proteome</keyword>
<dbReference type="InterPro" id="IPR036397">
    <property type="entry name" value="RNaseH_sf"/>
</dbReference>
<dbReference type="GO" id="GO:0046975">
    <property type="term" value="F:histone H3K36 methyltransferase activity"/>
    <property type="evidence" value="ECO:0007669"/>
    <property type="project" value="TreeGrafter"/>
</dbReference>
<dbReference type="EMBL" id="BGZK01000566">
    <property type="protein sequence ID" value="GBP50438.1"/>
    <property type="molecule type" value="Genomic_DNA"/>
</dbReference>
<organism evidence="1 2">
    <name type="scientific">Eumeta variegata</name>
    <name type="common">Bagworm moth</name>
    <name type="synonym">Eumeta japonica</name>
    <dbReference type="NCBI Taxonomy" id="151549"/>
    <lineage>
        <taxon>Eukaryota</taxon>
        <taxon>Metazoa</taxon>
        <taxon>Ecdysozoa</taxon>
        <taxon>Arthropoda</taxon>
        <taxon>Hexapoda</taxon>
        <taxon>Insecta</taxon>
        <taxon>Pterygota</taxon>
        <taxon>Neoptera</taxon>
        <taxon>Endopterygota</taxon>
        <taxon>Lepidoptera</taxon>
        <taxon>Glossata</taxon>
        <taxon>Ditrysia</taxon>
        <taxon>Tineoidea</taxon>
        <taxon>Psychidae</taxon>
        <taxon>Oiketicinae</taxon>
        <taxon>Eumeta</taxon>
    </lineage>
</organism>
<keyword evidence="1" id="KW-0489">Methyltransferase</keyword>
<dbReference type="GO" id="GO:0003697">
    <property type="term" value="F:single-stranded DNA binding"/>
    <property type="evidence" value="ECO:0007669"/>
    <property type="project" value="TreeGrafter"/>
</dbReference>
<dbReference type="GO" id="GO:0032259">
    <property type="term" value="P:methylation"/>
    <property type="evidence" value="ECO:0007669"/>
    <property type="project" value="UniProtKB-KW"/>
</dbReference>
<dbReference type="GO" id="GO:0005634">
    <property type="term" value="C:nucleus"/>
    <property type="evidence" value="ECO:0007669"/>
    <property type="project" value="TreeGrafter"/>
</dbReference>
<dbReference type="GO" id="GO:0015074">
    <property type="term" value="P:DNA integration"/>
    <property type="evidence" value="ECO:0007669"/>
    <property type="project" value="TreeGrafter"/>
</dbReference>
<evidence type="ECO:0000313" key="1">
    <source>
        <dbReference type="EMBL" id="GBP50438.1"/>
    </source>
</evidence>
<dbReference type="GO" id="GO:0000729">
    <property type="term" value="P:DNA double-strand break processing"/>
    <property type="evidence" value="ECO:0007669"/>
    <property type="project" value="TreeGrafter"/>
</dbReference>
<dbReference type="InterPro" id="IPR052709">
    <property type="entry name" value="Transposase-MT_Hybrid"/>
</dbReference>
<protein>
    <submittedName>
        <fullName evidence="1">Histone-lysine N-methyltransferase SETMAR</fullName>
    </submittedName>
</protein>
<dbReference type="GO" id="GO:0006303">
    <property type="term" value="P:double-strand break repair via nonhomologous end joining"/>
    <property type="evidence" value="ECO:0007669"/>
    <property type="project" value="TreeGrafter"/>
</dbReference>
<dbReference type="GO" id="GO:0042800">
    <property type="term" value="F:histone H3K4 methyltransferase activity"/>
    <property type="evidence" value="ECO:0007669"/>
    <property type="project" value="TreeGrafter"/>
</dbReference>
<evidence type="ECO:0000313" key="2">
    <source>
        <dbReference type="Proteomes" id="UP000299102"/>
    </source>
</evidence>
<comment type="caution">
    <text evidence="1">The sequence shown here is derived from an EMBL/GenBank/DDBJ whole genome shotgun (WGS) entry which is preliminary data.</text>
</comment>
<dbReference type="Proteomes" id="UP000299102">
    <property type="component" value="Unassembled WGS sequence"/>
</dbReference>
<dbReference type="PANTHER" id="PTHR46060:SF2">
    <property type="entry name" value="HISTONE-LYSINE N-METHYLTRANSFERASE SETMAR"/>
    <property type="match status" value="1"/>
</dbReference>
<dbReference type="GO" id="GO:0035861">
    <property type="term" value="C:site of double-strand break"/>
    <property type="evidence" value="ECO:0007669"/>
    <property type="project" value="TreeGrafter"/>
</dbReference>
<dbReference type="GO" id="GO:0031297">
    <property type="term" value="P:replication fork processing"/>
    <property type="evidence" value="ECO:0007669"/>
    <property type="project" value="TreeGrafter"/>
</dbReference>
<gene>
    <name evidence="1" type="primary">SETMAR</name>
    <name evidence="1" type="ORF">EVAR_96674_1</name>
</gene>
<dbReference type="GO" id="GO:0000793">
    <property type="term" value="C:condensed chromosome"/>
    <property type="evidence" value="ECO:0007669"/>
    <property type="project" value="TreeGrafter"/>
</dbReference>
<dbReference type="STRING" id="151549.A0A4C1WGC2"/>
<dbReference type="AlphaFoldDB" id="A0A4C1WGC2"/>
<dbReference type="GO" id="GO:0044547">
    <property type="term" value="F:DNA topoisomerase binding"/>
    <property type="evidence" value="ECO:0007669"/>
    <property type="project" value="TreeGrafter"/>
</dbReference>
<name>A0A4C1WGC2_EUMVA</name>
<dbReference type="Gene3D" id="3.30.420.10">
    <property type="entry name" value="Ribonuclease H-like superfamily/Ribonuclease H"/>
    <property type="match status" value="1"/>
</dbReference>
<reference evidence="1 2" key="1">
    <citation type="journal article" date="2019" name="Commun. Biol.">
        <title>The bagworm genome reveals a unique fibroin gene that provides high tensile strength.</title>
        <authorList>
            <person name="Kono N."/>
            <person name="Nakamura H."/>
            <person name="Ohtoshi R."/>
            <person name="Tomita M."/>
            <person name="Numata K."/>
            <person name="Arakawa K."/>
        </authorList>
    </citation>
    <scope>NUCLEOTIDE SEQUENCE [LARGE SCALE GENOMIC DNA]</scope>
</reference>
<dbReference type="GO" id="GO:0044774">
    <property type="term" value="P:mitotic DNA integrity checkpoint signaling"/>
    <property type="evidence" value="ECO:0007669"/>
    <property type="project" value="TreeGrafter"/>
</dbReference>
<accession>A0A4C1WGC2</accession>
<sequence length="242" mass="27949">MLPTQCINYTLAAAAAPEFRKPYPKGLRATTALDLWARRVPTPTDTICSGRLLFFKDFFFHLRAPREAEIEIYFDAVVLCTKDGGRDRVTLGRLMLPDANSKLLFVCGRIVLYELLPPSETFNSELYCQELLRFKQEVEKENLELINRKGVVFHHDNARPHTCSATQQILEEFAWEVLMHSPYSSDIAPSDFYRFRSLQSSIAMDLCHYLQNGNRLLNIGHACSTHSPFLFTLYDVWLEQYE</sequence>
<dbReference type="GO" id="GO:0003690">
    <property type="term" value="F:double-stranded DNA binding"/>
    <property type="evidence" value="ECO:0007669"/>
    <property type="project" value="TreeGrafter"/>
</dbReference>
<proteinExistence type="predicted"/>
<dbReference type="GO" id="GO:0000014">
    <property type="term" value="F:single-stranded DNA endodeoxyribonuclease activity"/>
    <property type="evidence" value="ECO:0007669"/>
    <property type="project" value="TreeGrafter"/>
</dbReference>
<dbReference type="PANTHER" id="PTHR46060">
    <property type="entry name" value="MARINER MOS1 TRANSPOSASE-LIKE PROTEIN"/>
    <property type="match status" value="1"/>
</dbReference>